<feature type="non-terminal residue" evidence="7">
    <location>
        <position position="1"/>
    </location>
</feature>
<dbReference type="InterPro" id="IPR002467">
    <property type="entry name" value="Pept_M24A_MAP1"/>
</dbReference>
<protein>
    <recommendedName>
        <fullName evidence="5">Methionine aminopeptidase</fullName>
        <ecNumber evidence="5">3.4.11.18</ecNumber>
    </recommendedName>
</protein>
<gene>
    <name evidence="7" type="ORF">RFULGI_LOCUS16370</name>
</gene>
<dbReference type="GO" id="GO:0005829">
    <property type="term" value="C:cytosol"/>
    <property type="evidence" value="ECO:0007669"/>
    <property type="project" value="TreeGrafter"/>
</dbReference>
<dbReference type="SUPFAM" id="SSF55920">
    <property type="entry name" value="Creatinase/aminopeptidase"/>
    <property type="match status" value="1"/>
</dbReference>
<keyword evidence="1 5" id="KW-0031">Aminopeptidase</keyword>
<dbReference type="GO" id="GO:0006508">
    <property type="term" value="P:proteolysis"/>
    <property type="evidence" value="ECO:0007669"/>
    <property type="project" value="UniProtKB-KW"/>
</dbReference>
<dbReference type="NCBIfam" id="TIGR00500">
    <property type="entry name" value="met_pdase_I"/>
    <property type="match status" value="1"/>
</dbReference>
<dbReference type="InterPro" id="IPR001714">
    <property type="entry name" value="Pept_M24_MAP"/>
</dbReference>
<dbReference type="InterPro" id="IPR000994">
    <property type="entry name" value="Pept_M24"/>
</dbReference>
<evidence type="ECO:0000256" key="3">
    <source>
        <dbReference type="ARBA" id="ARBA00022723"/>
    </source>
</evidence>
<dbReference type="GO" id="GO:0070006">
    <property type="term" value="F:metalloaminopeptidase activity"/>
    <property type="evidence" value="ECO:0007669"/>
    <property type="project" value="InterPro"/>
</dbReference>
<dbReference type="GO" id="GO:0046872">
    <property type="term" value="F:metal ion binding"/>
    <property type="evidence" value="ECO:0007669"/>
    <property type="project" value="UniProtKB-KW"/>
</dbReference>
<feature type="non-terminal residue" evidence="7">
    <location>
        <position position="219"/>
    </location>
</feature>
<comment type="caution">
    <text evidence="7">The sequence shown here is derived from an EMBL/GenBank/DDBJ whole genome shotgun (WGS) entry which is preliminary data.</text>
</comment>
<dbReference type="PANTHER" id="PTHR43330:SF27">
    <property type="entry name" value="METHIONINE AMINOPEPTIDASE"/>
    <property type="match status" value="1"/>
</dbReference>
<evidence type="ECO:0000256" key="5">
    <source>
        <dbReference type="RuleBase" id="RU003653"/>
    </source>
</evidence>
<organism evidence="7 8">
    <name type="scientific">Racocetra fulgida</name>
    <dbReference type="NCBI Taxonomy" id="60492"/>
    <lineage>
        <taxon>Eukaryota</taxon>
        <taxon>Fungi</taxon>
        <taxon>Fungi incertae sedis</taxon>
        <taxon>Mucoromycota</taxon>
        <taxon>Glomeromycotina</taxon>
        <taxon>Glomeromycetes</taxon>
        <taxon>Diversisporales</taxon>
        <taxon>Gigasporaceae</taxon>
        <taxon>Racocetra</taxon>
    </lineage>
</organism>
<comment type="similarity">
    <text evidence="5">Belongs to the peptidase M24A family.</text>
</comment>
<keyword evidence="4" id="KW-0378">Hydrolase</keyword>
<keyword evidence="8" id="KW-1185">Reference proteome</keyword>
<sequence length="219" mass="24407">MEKIEGIKAAGKVVANILKQLKNEAKEGVSGRDLENIAKNLMKENKVQSSIFNYQGFPGYICVSLNNELTHGIPDDRPFQDGDLVSIDVACNYQGYHADAALTLIIGKGDVQKKNLLRVTKNSLYYTIQNIQPNVTTTQDIGATLEKFIRSRGYYPIKEYGGHIIGTSMHSDMYQGQEVKIFIPNYKTKDKGEVLRTGMFICIEPLVQISDAKVEVAID</sequence>
<comment type="cofactor">
    <cofactor evidence="5">
        <name>Co(2+)</name>
        <dbReference type="ChEBI" id="CHEBI:48828"/>
    </cofactor>
    <cofactor evidence="5">
        <name>Zn(2+)</name>
        <dbReference type="ChEBI" id="CHEBI:29105"/>
    </cofactor>
    <cofactor evidence="5">
        <name>Mn(2+)</name>
        <dbReference type="ChEBI" id="CHEBI:29035"/>
    </cofactor>
    <cofactor evidence="5">
        <name>Fe(2+)</name>
        <dbReference type="ChEBI" id="CHEBI:29033"/>
    </cofactor>
    <text evidence="5">Binds 2 divalent metal cations per subunit. Has a high-affinity and a low affinity metal-binding site. The true nature of the physiological cofactor is under debate. The enzyme is active with cobalt, zinc, manganese or divalent iron ions.</text>
</comment>
<comment type="catalytic activity">
    <reaction evidence="5">
        <text>Release of N-terminal amino acids, preferentially methionine, from peptides and arylamides.</text>
        <dbReference type="EC" id="3.4.11.18"/>
    </reaction>
</comment>
<dbReference type="Proteomes" id="UP000789396">
    <property type="component" value="Unassembled WGS sequence"/>
</dbReference>
<feature type="domain" description="Peptidase M24" evidence="6">
    <location>
        <begin position="5"/>
        <end position="208"/>
    </location>
</feature>
<evidence type="ECO:0000259" key="6">
    <source>
        <dbReference type="Pfam" id="PF00557"/>
    </source>
</evidence>
<reference evidence="7" key="1">
    <citation type="submission" date="2021-06" db="EMBL/GenBank/DDBJ databases">
        <authorList>
            <person name="Kallberg Y."/>
            <person name="Tangrot J."/>
            <person name="Rosling A."/>
        </authorList>
    </citation>
    <scope>NUCLEOTIDE SEQUENCE</scope>
    <source>
        <strain evidence="7">IN212</strain>
    </source>
</reference>
<dbReference type="PRINTS" id="PR00599">
    <property type="entry name" value="MAPEPTIDASE"/>
</dbReference>
<keyword evidence="3 5" id="KW-0479">Metal-binding</keyword>
<dbReference type="GO" id="GO:0004239">
    <property type="term" value="F:initiator methionyl aminopeptidase activity"/>
    <property type="evidence" value="ECO:0007669"/>
    <property type="project" value="UniProtKB-EC"/>
</dbReference>
<dbReference type="OrthoDB" id="3209743at2759"/>
<keyword evidence="2 5" id="KW-0645">Protease</keyword>
<dbReference type="EMBL" id="CAJVPZ010057780">
    <property type="protein sequence ID" value="CAG8787282.1"/>
    <property type="molecule type" value="Genomic_DNA"/>
</dbReference>
<proteinExistence type="inferred from homology"/>
<accession>A0A9N9JLU8</accession>
<evidence type="ECO:0000256" key="4">
    <source>
        <dbReference type="ARBA" id="ARBA00022801"/>
    </source>
</evidence>
<dbReference type="AlphaFoldDB" id="A0A9N9JLU8"/>
<evidence type="ECO:0000256" key="2">
    <source>
        <dbReference type="ARBA" id="ARBA00022670"/>
    </source>
</evidence>
<dbReference type="PANTHER" id="PTHR43330">
    <property type="entry name" value="METHIONINE AMINOPEPTIDASE"/>
    <property type="match status" value="1"/>
</dbReference>
<name>A0A9N9JLU8_9GLOM</name>
<dbReference type="Pfam" id="PF00557">
    <property type="entry name" value="Peptidase_M24"/>
    <property type="match status" value="1"/>
</dbReference>
<evidence type="ECO:0000256" key="1">
    <source>
        <dbReference type="ARBA" id="ARBA00022438"/>
    </source>
</evidence>
<dbReference type="Gene3D" id="3.90.230.10">
    <property type="entry name" value="Creatinase/methionine aminopeptidase superfamily"/>
    <property type="match status" value="1"/>
</dbReference>
<evidence type="ECO:0000313" key="8">
    <source>
        <dbReference type="Proteomes" id="UP000789396"/>
    </source>
</evidence>
<comment type="function">
    <text evidence="5">Cotranslationally removes the N-terminal methionine from nascent proteins. The N-terminal methionine is often cleaved when the second residue in the primary sequence is small and uncharged (Met-Ala-, Cys, Gly, Pro, Ser, Thr, or Val).</text>
</comment>
<dbReference type="EC" id="3.4.11.18" evidence="5"/>
<dbReference type="InterPro" id="IPR036005">
    <property type="entry name" value="Creatinase/aminopeptidase-like"/>
</dbReference>
<evidence type="ECO:0000313" key="7">
    <source>
        <dbReference type="EMBL" id="CAG8787282.1"/>
    </source>
</evidence>